<protein>
    <submittedName>
        <fullName evidence="1">Glycosylase</fullName>
    </submittedName>
</protein>
<organism evidence="1 2">
    <name type="scientific">Exiguobacterium profundum</name>
    <dbReference type="NCBI Taxonomy" id="307643"/>
    <lineage>
        <taxon>Bacteria</taxon>
        <taxon>Bacillati</taxon>
        <taxon>Bacillota</taxon>
        <taxon>Bacilli</taxon>
        <taxon>Bacillales</taxon>
        <taxon>Bacillales Family XII. Incertae Sedis</taxon>
        <taxon>Exiguobacterium</taxon>
    </lineage>
</organism>
<proteinExistence type="predicted"/>
<name>A0ABY8B103_9BACL</name>
<dbReference type="SUPFAM" id="SSF75005">
    <property type="entry name" value="Arabinanase/levansucrase/invertase"/>
    <property type="match status" value="1"/>
</dbReference>
<dbReference type="Gene3D" id="2.115.10.20">
    <property type="entry name" value="Glycosyl hydrolase domain, family 43"/>
    <property type="match status" value="2"/>
</dbReference>
<dbReference type="EMBL" id="CP109617">
    <property type="protein sequence ID" value="WED55812.1"/>
    <property type="molecule type" value="Genomic_DNA"/>
</dbReference>
<keyword evidence="2" id="KW-1185">Reference proteome</keyword>
<dbReference type="RefSeq" id="WP_214730277.1">
    <property type="nucleotide sequence ID" value="NZ_CAXPIM010000125.1"/>
</dbReference>
<gene>
    <name evidence="1" type="ORF">OE059_02835</name>
</gene>
<evidence type="ECO:0000313" key="1">
    <source>
        <dbReference type="EMBL" id="WED55812.1"/>
    </source>
</evidence>
<accession>A0ABY8B103</accession>
<evidence type="ECO:0000313" key="2">
    <source>
        <dbReference type="Proteomes" id="UP001219957"/>
    </source>
</evidence>
<dbReference type="PANTHER" id="PTHR35279">
    <property type="match status" value="1"/>
</dbReference>
<reference evidence="1 2" key="1">
    <citation type="submission" date="2022-10" db="EMBL/GenBank/DDBJ databases">
        <title>Complete genome sequence of Exiguobacterium profundum TSS-3 isolated from an extremely saline-alkaline spring located in Ixtapa, Chiapas-Mexico.</title>
        <authorList>
            <person name="Rincon-Rosales R."/>
            <person name="Rogel M.A."/>
            <person name="Rincon-Molina C.I."/>
            <person name="Guerrero G."/>
            <person name="Manzano-Gomez L.A."/>
            <person name="Lopez-Lopez A."/>
            <person name="Rincon Molina F.A."/>
            <person name="Martinez-Romero E."/>
        </authorList>
    </citation>
    <scope>NUCLEOTIDE SEQUENCE [LARGE SCALE GENOMIC DNA]</scope>
    <source>
        <strain evidence="1 2">TSS-3</strain>
    </source>
</reference>
<dbReference type="InterPro" id="IPR023296">
    <property type="entry name" value="Glyco_hydro_beta-prop_sf"/>
</dbReference>
<dbReference type="PANTHER" id="PTHR35279:SF1">
    <property type="entry name" value="ARABINANASE_LEVANSUCRASE_INVERTASE"/>
    <property type="match status" value="1"/>
</dbReference>
<sequence>MNTLNTSFEWTNRRLFFSPQRDASLDWMDAFAQGPCVLERDTYLRIYFSCRPKPIDGRYVSHSGYVDVAKEDFSILRVSERPILELGARGTFDEFGVYPFSAIEVGDEVHAYYGGWTRTVSVPFNVNIGKAISRDGGRTFERVGPGPILSYTLDEPFILSGPKIRRFQDTWVLFYIAGREWIMDGERPEPVYKIRLATSKDGVTWVKAGRDLIESVLPNEAQASPDVFYEDGRYHMFFCYRDATDYRKNPERTYRIGYASSPDFLHWTRDDDVMKFSRTESGFDDEMVAYPHTFTLNGKRYLLYLGNEVGREGFGIAERKEGAR</sequence>
<dbReference type="Proteomes" id="UP001219957">
    <property type="component" value="Chromosome"/>
</dbReference>